<dbReference type="Proteomes" id="UP001139408">
    <property type="component" value="Unassembled WGS sequence"/>
</dbReference>
<accession>A0A9X1ZAV6</accession>
<dbReference type="InterPro" id="IPR027417">
    <property type="entry name" value="P-loop_NTPase"/>
</dbReference>
<dbReference type="Pfam" id="PF05621">
    <property type="entry name" value="TniB"/>
    <property type="match status" value="1"/>
</dbReference>
<evidence type="ECO:0000313" key="1">
    <source>
        <dbReference type="EMBL" id="MCL1107354.1"/>
    </source>
</evidence>
<keyword evidence="2" id="KW-1185">Reference proteome</keyword>
<dbReference type="InterPro" id="IPR008868">
    <property type="entry name" value="TniB"/>
</dbReference>
<dbReference type="PANTHER" id="PTHR35894:SF1">
    <property type="entry name" value="PHOSPHORIBULOKINASE _ URIDINE KINASE FAMILY"/>
    <property type="match status" value="1"/>
</dbReference>
<protein>
    <submittedName>
        <fullName evidence="1">TniB family NTP-binding protein</fullName>
    </submittedName>
</protein>
<comment type="caution">
    <text evidence="1">The sequence shown here is derived from an EMBL/GenBank/DDBJ whole genome shotgun (WGS) entry which is preliminary data.</text>
</comment>
<dbReference type="AlphaFoldDB" id="A0A9X1ZAV6"/>
<sequence length="340" mass="39132">MKTLSSAQIEQLQIFSDCIVLHPQIKTIFNDFDELRLNRHFQSDQQCMLLTGDTGVGKSHLINHYKKRVFASQNYSRQSIPVLVSRISSGKGLDATLTQILMDLELFGSHQRKKRGYETDLTKKLVGSLVRAEVELLIINEFQELIEFKTVQERQLIANALKYISEEAKVPIVLVGMPWAVQIAEEPQWSSRLIRRRKLEYFSLQKDSKYYRQYLMGLAKYMPFEEPPKLEDKHVAIPLFAACRGENRILKHLLLEALKNALLTRANTLENQHFADAYTTLFNRTSGPVLNNPFTQPTENILISEVFEHSRYNSNAMSAEDMLIARVFSKPQTLAQLLSK</sequence>
<dbReference type="SUPFAM" id="SSF52540">
    <property type="entry name" value="P-loop containing nucleoside triphosphate hydrolases"/>
    <property type="match status" value="1"/>
</dbReference>
<dbReference type="InterPro" id="IPR052026">
    <property type="entry name" value="ExeA_AAA_ATPase_DNA-bind"/>
</dbReference>
<dbReference type="PANTHER" id="PTHR35894">
    <property type="entry name" value="GENERAL SECRETION PATHWAY PROTEIN A-RELATED"/>
    <property type="match status" value="1"/>
</dbReference>
<dbReference type="EMBL" id="JAKILJ010000057">
    <property type="protein sequence ID" value="MCL1107354.1"/>
    <property type="molecule type" value="Genomic_DNA"/>
</dbReference>
<proteinExistence type="predicted"/>
<organism evidence="1 2">
    <name type="scientific">Shewanella algicola</name>
    <dbReference type="NCBI Taxonomy" id="640633"/>
    <lineage>
        <taxon>Bacteria</taxon>
        <taxon>Pseudomonadati</taxon>
        <taxon>Pseudomonadota</taxon>
        <taxon>Gammaproteobacteria</taxon>
        <taxon>Alteromonadales</taxon>
        <taxon>Shewanellaceae</taxon>
        <taxon>Shewanella</taxon>
    </lineage>
</organism>
<reference evidence="1" key="1">
    <citation type="submission" date="2022-01" db="EMBL/GenBank/DDBJ databases">
        <title>Whole genome-based taxonomy of the Shewanellaceae.</title>
        <authorList>
            <person name="Martin-Rodriguez A.J."/>
        </authorList>
    </citation>
    <scope>NUCLEOTIDE SEQUENCE</scope>
    <source>
        <strain evidence="1">DSM 23803</strain>
    </source>
</reference>
<gene>
    <name evidence="1" type="ORF">L2749_19235</name>
</gene>
<evidence type="ECO:0000313" key="2">
    <source>
        <dbReference type="Proteomes" id="UP001139408"/>
    </source>
</evidence>
<dbReference type="Gene3D" id="3.40.50.300">
    <property type="entry name" value="P-loop containing nucleotide triphosphate hydrolases"/>
    <property type="match status" value="1"/>
</dbReference>
<name>A0A9X1ZAV6_9GAMM</name>
<dbReference type="RefSeq" id="WP_188918611.1">
    <property type="nucleotide sequence ID" value="NZ_BMQI01000066.1"/>
</dbReference>